<dbReference type="InterPro" id="IPR027291">
    <property type="entry name" value="Glyco_hydro_38_N_sf"/>
</dbReference>
<dbReference type="RefSeq" id="WP_155699103.1">
    <property type="nucleotide sequence ID" value="NZ_CP034235.1"/>
</dbReference>
<dbReference type="CDD" id="cd10791">
    <property type="entry name" value="GH38N_AMII_like_1"/>
    <property type="match status" value="1"/>
</dbReference>
<dbReference type="InterPro" id="IPR000602">
    <property type="entry name" value="Glyco_hydro_38_N"/>
</dbReference>
<dbReference type="InterPro" id="IPR011013">
    <property type="entry name" value="Gal_mutarotase_sf_dom"/>
</dbReference>
<dbReference type="GO" id="GO:0006013">
    <property type="term" value="P:mannose metabolic process"/>
    <property type="evidence" value="ECO:0007669"/>
    <property type="project" value="InterPro"/>
</dbReference>
<reference evidence="3" key="1">
    <citation type="submission" date="2018-11" db="EMBL/GenBank/DDBJ databases">
        <title>Complete genome sequence of Paenibacillus sp. ML311-T8.</title>
        <authorList>
            <person name="Nam Y.-D."/>
            <person name="Kang J."/>
            <person name="Chung W.-H."/>
            <person name="Park Y.S."/>
        </authorList>
    </citation>
    <scope>NUCLEOTIDE SEQUENCE [LARGE SCALE GENOMIC DNA]</scope>
    <source>
        <strain evidence="3">ML311-T8</strain>
    </source>
</reference>
<dbReference type="InterPro" id="IPR011330">
    <property type="entry name" value="Glyco_hydro/deAcase_b/a-brl"/>
</dbReference>
<evidence type="ECO:0000313" key="2">
    <source>
        <dbReference type="EMBL" id="QGQ94105.1"/>
    </source>
</evidence>
<dbReference type="Gene3D" id="3.20.110.10">
    <property type="entry name" value="Glycoside hydrolase 38, N terminal domain"/>
    <property type="match status" value="1"/>
</dbReference>
<protein>
    <submittedName>
        <fullName evidence="2">Glycoside hydrolase</fullName>
    </submittedName>
</protein>
<dbReference type="Pfam" id="PF01074">
    <property type="entry name" value="Glyco_hydro_38N"/>
    <property type="match status" value="1"/>
</dbReference>
<sequence length="813" mass="92656">MQETALKRKWKLFVIHHSHTDIGYTDRQEKIEKNHIDYIKQAVMIGESIRSGKKKEWQGFKWTCETFWAVERFLEQADMNTQQLFVDAVKSGDIELTASYLNLTELMDFEMLKTMMGKAVKYGESINVKVDTAMTADINGYSWGYAQCLKDLGIENLFSCIHTYHGMFPIGSKQIPFWWETPKGNKILVWNGDHYQLGNDLGLVPGALHSYNIKDEFQTTAYMPEHREIAEKRIHRYLSQLEQEDYPYDFVPVMASGLITDNAPPNGQIMDFIHKWNLHYGASVHIEMTTLNSFFTHLRKQEKNIPIFKGDWPDWWADGVASTPVPTKVFREAQRNLRVVKQLDPYNKVATIGLVKQAEYNLSMYAEHTWGHWASVMEPWDTTVQSLEFRKGMFAYQAHQIVSSCLDKILEAKGEVPLVADRPMNYQVINPHPFPITDMAKLNIDFWEVFLLGNGLQVIDLNTGKVVPHQLFRSVKCTQVCIIQHLEAGEERKLQILPVVAIKQFTVSNHQGIGADGINDISGAKEEINVNENSLETPFVCIAWKEKEGIVSWFDKKSGSELLRNDRIHNAFTPVYEITPFDGIDQACGTRIKMGRNRKRINVSRSIGTFSGVKLVEKGPLFTMVELHYELAGTTFYSVVLTAYAGLPRVDISVRMNKDNVWEPENIYLSLPFAAGDPMSSETWIEKTGAILRPRIDQLPGTGIDFYCIQEGIALSAKEQGLAIAIRDAPLIQLGPLEFGVRQLKAENGIYDDAGHLYSWVLNNFWDTNFKAALGGFYEFRYSLSWGGDIVLPEEAIRKCHAMNTEVICVRTT</sequence>
<keyword evidence="3" id="KW-1185">Reference proteome</keyword>
<gene>
    <name evidence="2" type="ORF">EHS13_03885</name>
</gene>
<accession>A0A6B8REX3</accession>
<dbReference type="Proteomes" id="UP000426246">
    <property type="component" value="Chromosome"/>
</dbReference>
<name>A0A6B8REX3_9BACL</name>
<dbReference type="AlphaFoldDB" id="A0A6B8REX3"/>
<dbReference type="OrthoDB" id="237949at2"/>
<dbReference type="KEGG" id="ppsc:EHS13_03885"/>
<dbReference type="GO" id="GO:0030246">
    <property type="term" value="F:carbohydrate binding"/>
    <property type="evidence" value="ECO:0007669"/>
    <property type="project" value="InterPro"/>
</dbReference>
<dbReference type="EMBL" id="CP034235">
    <property type="protein sequence ID" value="QGQ94105.1"/>
    <property type="molecule type" value="Genomic_DNA"/>
</dbReference>
<feature type="domain" description="Glycoside hydrolase family 38 N-terminal" evidence="1">
    <location>
        <begin position="12"/>
        <end position="305"/>
    </location>
</feature>
<evidence type="ECO:0000259" key="1">
    <source>
        <dbReference type="Pfam" id="PF01074"/>
    </source>
</evidence>
<evidence type="ECO:0000313" key="3">
    <source>
        <dbReference type="Proteomes" id="UP000426246"/>
    </source>
</evidence>
<keyword evidence="2" id="KW-0378">Hydrolase</keyword>
<organism evidence="2 3">
    <name type="scientific">Paenibacillus psychroresistens</name>
    <dbReference type="NCBI Taxonomy" id="1778678"/>
    <lineage>
        <taxon>Bacteria</taxon>
        <taxon>Bacillati</taxon>
        <taxon>Bacillota</taxon>
        <taxon>Bacilli</taxon>
        <taxon>Bacillales</taxon>
        <taxon>Paenibacillaceae</taxon>
        <taxon>Paenibacillus</taxon>
    </lineage>
</organism>
<dbReference type="SUPFAM" id="SSF74650">
    <property type="entry name" value="Galactose mutarotase-like"/>
    <property type="match status" value="1"/>
</dbReference>
<dbReference type="SUPFAM" id="SSF88713">
    <property type="entry name" value="Glycoside hydrolase/deacetylase"/>
    <property type="match status" value="1"/>
</dbReference>
<dbReference type="GO" id="GO:0004559">
    <property type="term" value="F:alpha-mannosidase activity"/>
    <property type="evidence" value="ECO:0007669"/>
    <property type="project" value="InterPro"/>
</dbReference>
<proteinExistence type="predicted"/>